<comment type="caution">
    <text evidence="5">The sequence shown here is derived from an EMBL/GenBank/DDBJ whole genome shotgun (WGS) entry which is preliminary data.</text>
</comment>
<evidence type="ECO:0000313" key="5">
    <source>
        <dbReference type="EMBL" id="KAK1630943.1"/>
    </source>
</evidence>
<dbReference type="Proteomes" id="UP001231189">
    <property type="component" value="Unassembled WGS sequence"/>
</dbReference>
<dbReference type="PROSITE" id="PS51473">
    <property type="entry name" value="GNK2"/>
    <property type="match status" value="2"/>
</dbReference>
<keyword evidence="6" id="KW-1185">Reference proteome</keyword>
<accession>A0AAD8RSB2</accession>
<name>A0AAD8RSB2_LOLMU</name>
<keyword evidence="2" id="KW-0677">Repeat</keyword>
<dbReference type="PANTHER" id="PTHR32099:SF86">
    <property type="entry name" value="GNK2-HOMOLOGOUS DOMAIN-CONTAINING PROTEIN"/>
    <property type="match status" value="1"/>
</dbReference>
<feature type="chain" id="PRO_5042287620" description="Gnk2-homologous domain-containing protein" evidence="3">
    <location>
        <begin position="21"/>
        <end position="259"/>
    </location>
</feature>
<protein>
    <recommendedName>
        <fullName evidence="4">Gnk2-homologous domain-containing protein</fullName>
    </recommendedName>
</protein>
<dbReference type="Pfam" id="PF01657">
    <property type="entry name" value="Stress-antifung"/>
    <property type="match status" value="2"/>
</dbReference>
<dbReference type="CDD" id="cd23509">
    <property type="entry name" value="Gnk2-like"/>
    <property type="match status" value="2"/>
</dbReference>
<evidence type="ECO:0000256" key="1">
    <source>
        <dbReference type="ARBA" id="ARBA00022729"/>
    </source>
</evidence>
<sequence>MKRPLLLAALAALLCSTVSASRIPLYACSGANYNSLRSYQQSLDFLSATLPQRISTVPTLFARDSIITDGQVTYALAQCRGDTDSARCRACIDDCLRSTLVACGLRKEALFAYEHCTIQLSGTEISWSKVDASVAQVDTITVQSRAFEKGIDALIAGVTSLAANSSQRFATAVEEMNTDGTSYTAYGLAQCIAELTSAACAACLQDLSSINVITGWDCRGYLASKETLIPEEQEVINGSIVLRAVKRLGHGQEHPDVLL</sequence>
<feature type="domain" description="Gnk2-homologous" evidence="4">
    <location>
        <begin position="128"/>
        <end position="241"/>
    </location>
</feature>
<evidence type="ECO:0000256" key="2">
    <source>
        <dbReference type="ARBA" id="ARBA00022737"/>
    </source>
</evidence>
<dbReference type="EMBL" id="JAUUTY010000005">
    <property type="protein sequence ID" value="KAK1630943.1"/>
    <property type="molecule type" value="Genomic_DNA"/>
</dbReference>
<evidence type="ECO:0000313" key="6">
    <source>
        <dbReference type="Proteomes" id="UP001231189"/>
    </source>
</evidence>
<dbReference type="AlphaFoldDB" id="A0AAD8RSB2"/>
<keyword evidence="1 3" id="KW-0732">Signal</keyword>
<organism evidence="5 6">
    <name type="scientific">Lolium multiflorum</name>
    <name type="common">Italian ryegrass</name>
    <name type="synonym">Lolium perenne subsp. multiflorum</name>
    <dbReference type="NCBI Taxonomy" id="4521"/>
    <lineage>
        <taxon>Eukaryota</taxon>
        <taxon>Viridiplantae</taxon>
        <taxon>Streptophyta</taxon>
        <taxon>Embryophyta</taxon>
        <taxon>Tracheophyta</taxon>
        <taxon>Spermatophyta</taxon>
        <taxon>Magnoliopsida</taxon>
        <taxon>Liliopsida</taxon>
        <taxon>Poales</taxon>
        <taxon>Poaceae</taxon>
        <taxon>BOP clade</taxon>
        <taxon>Pooideae</taxon>
        <taxon>Poodae</taxon>
        <taxon>Poeae</taxon>
        <taxon>Poeae Chloroplast Group 2 (Poeae type)</taxon>
        <taxon>Loliodinae</taxon>
        <taxon>Loliinae</taxon>
        <taxon>Lolium</taxon>
    </lineage>
</organism>
<dbReference type="InterPro" id="IPR002902">
    <property type="entry name" value="GNK2"/>
</dbReference>
<dbReference type="Gene3D" id="3.30.430.20">
    <property type="entry name" value="Gnk2 domain, C-X8-C-X2-C motif"/>
    <property type="match status" value="2"/>
</dbReference>
<reference evidence="5" key="1">
    <citation type="submission" date="2023-07" db="EMBL/GenBank/DDBJ databases">
        <title>A chromosome-level genome assembly of Lolium multiflorum.</title>
        <authorList>
            <person name="Chen Y."/>
            <person name="Copetti D."/>
            <person name="Kolliker R."/>
            <person name="Studer B."/>
        </authorList>
    </citation>
    <scope>NUCLEOTIDE SEQUENCE</scope>
    <source>
        <strain evidence="5">02402/16</strain>
        <tissue evidence="5">Leaf</tissue>
    </source>
</reference>
<gene>
    <name evidence="5" type="ORF">QYE76_005258</name>
</gene>
<dbReference type="InterPro" id="IPR038408">
    <property type="entry name" value="GNK2_sf"/>
</dbReference>
<feature type="signal peptide" evidence="3">
    <location>
        <begin position="1"/>
        <end position="20"/>
    </location>
</feature>
<evidence type="ECO:0000259" key="4">
    <source>
        <dbReference type="PROSITE" id="PS51473"/>
    </source>
</evidence>
<evidence type="ECO:0000256" key="3">
    <source>
        <dbReference type="SAM" id="SignalP"/>
    </source>
</evidence>
<feature type="domain" description="Gnk2-homologous" evidence="4">
    <location>
        <begin position="21"/>
        <end position="125"/>
    </location>
</feature>
<dbReference type="PANTHER" id="PTHR32099">
    <property type="entry name" value="CYSTEINE-RICH REPEAT SECRETORY PROTEIN"/>
    <property type="match status" value="1"/>
</dbReference>
<proteinExistence type="predicted"/>